<evidence type="ECO:0000256" key="1">
    <source>
        <dbReference type="ARBA" id="ARBA00012552"/>
    </source>
</evidence>
<dbReference type="AlphaFoldDB" id="A0A0B5E442"/>
<dbReference type="GO" id="GO:0009266">
    <property type="term" value="P:response to temperature stimulus"/>
    <property type="evidence" value="ECO:0007669"/>
    <property type="project" value="UniProtKB-ARBA"/>
</dbReference>
<dbReference type="InterPro" id="IPR011545">
    <property type="entry name" value="DEAD/DEAH_box_helicase_dom"/>
</dbReference>
<dbReference type="InterPro" id="IPR000629">
    <property type="entry name" value="RNA-helicase_DEAD-box_CS"/>
</dbReference>
<evidence type="ECO:0000256" key="5">
    <source>
        <dbReference type="ARBA" id="ARBA00022806"/>
    </source>
</evidence>
<dbReference type="EC" id="3.6.4.13" evidence="1"/>
<keyword evidence="3 11" id="KW-0547">Nucleotide-binding</keyword>
<feature type="compositionally biased region" description="Basic residues" evidence="12">
    <location>
        <begin position="401"/>
        <end position="410"/>
    </location>
</feature>
<evidence type="ECO:0000259" key="14">
    <source>
        <dbReference type="PROSITE" id="PS51194"/>
    </source>
</evidence>
<feature type="domain" description="Helicase ATP-binding" evidence="13">
    <location>
        <begin position="33"/>
        <end position="206"/>
    </location>
</feature>
<dbReference type="InterPro" id="IPR044742">
    <property type="entry name" value="DEAD/DEAH_RhlB"/>
</dbReference>
<dbReference type="HOGENOM" id="CLU_003041_28_1_5"/>
<dbReference type="PROSITE" id="PS51195">
    <property type="entry name" value="Q_MOTIF"/>
    <property type="match status" value="1"/>
</dbReference>
<dbReference type="EMBL" id="CP004393">
    <property type="protein sequence ID" value="AJE48140.1"/>
    <property type="molecule type" value="Genomic_DNA"/>
</dbReference>
<dbReference type="SMART" id="SM00487">
    <property type="entry name" value="DEXDc"/>
    <property type="match status" value="1"/>
</dbReference>
<evidence type="ECO:0000259" key="15">
    <source>
        <dbReference type="PROSITE" id="PS51195"/>
    </source>
</evidence>
<dbReference type="InterPro" id="IPR014001">
    <property type="entry name" value="Helicase_ATP-bd"/>
</dbReference>
<evidence type="ECO:0000256" key="8">
    <source>
        <dbReference type="ARBA" id="ARBA00047984"/>
    </source>
</evidence>
<feature type="short sequence motif" description="Q motif" evidence="10">
    <location>
        <begin position="2"/>
        <end position="30"/>
    </location>
</feature>
<dbReference type="Pfam" id="PF00271">
    <property type="entry name" value="Helicase_C"/>
    <property type="match status" value="1"/>
</dbReference>
<reference evidence="16 17" key="1">
    <citation type="journal article" date="2014" name="Int. J. Syst. Evol. Microbiol.">
        <title>Celeribacter indicus sp. nov., a polycyclic aromatic hydrocarbon-degrading bacterium from deep-sea sediment and reclassification of Huaishuia halophila as Celeribacter halophilus comb. nov.</title>
        <authorList>
            <person name="Lai Q."/>
            <person name="Cao J."/>
            <person name="Yuan J."/>
            <person name="Li F."/>
            <person name="Shao Z."/>
        </authorList>
    </citation>
    <scope>NUCLEOTIDE SEQUENCE [LARGE SCALE GENOMIC DNA]</scope>
    <source>
        <strain evidence="16">P73</strain>
    </source>
</reference>
<dbReference type="OrthoDB" id="9805696at2"/>
<dbReference type="SMART" id="SM00490">
    <property type="entry name" value="HELICc"/>
    <property type="match status" value="1"/>
</dbReference>
<dbReference type="InterPro" id="IPR001650">
    <property type="entry name" value="Helicase_C-like"/>
</dbReference>
<dbReference type="GO" id="GO:0003676">
    <property type="term" value="F:nucleic acid binding"/>
    <property type="evidence" value="ECO:0007669"/>
    <property type="project" value="InterPro"/>
</dbReference>
<dbReference type="GO" id="GO:0005829">
    <property type="term" value="C:cytosol"/>
    <property type="evidence" value="ECO:0007669"/>
    <property type="project" value="TreeGrafter"/>
</dbReference>
<dbReference type="Proteomes" id="UP000031521">
    <property type="component" value="Chromosome"/>
</dbReference>
<dbReference type="CDD" id="cd00268">
    <property type="entry name" value="DEADc"/>
    <property type="match status" value="1"/>
</dbReference>
<comment type="catalytic activity">
    <reaction evidence="8">
        <text>ATP + H2O = ADP + phosphate + H(+)</text>
        <dbReference type="Rhea" id="RHEA:13065"/>
        <dbReference type="ChEBI" id="CHEBI:15377"/>
        <dbReference type="ChEBI" id="CHEBI:15378"/>
        <dbReference type="ChEBI" id="CHEBI:30616"/>
        <dbReference type="ChEBI" id="CHEBI:43474"/>
        <dbReference type="ChEBI" id="CHEBI:456216"/>
        <dbReference type="EC" id="3.6.4.13"/>
    </reaction>
</comment>
<dbReference type="SUPFAM" id="SSF52540">
    <property type="entry name" value="P-loop containing nucleoside triphosphate hydrolases"/>
    <property type="match status" value="1"/>
</dbReference>
<dbReference type="STRING" id="1208324.P73_3425"/>
<evidence type="ECO:0000313" key="16">
    <source>
        <dbReference type="EMBL" id="AJE48140.1"/>
    </source>
</evidence>
<dbReference type="Gene3D" id="3.40.50.300">
    <property type="entry name" value="P-loop containing nucleotide triphosphate hydrolases"/>
    <property type="match status" value="2"/>
</dbReference>
<keyword evidence="17" id="KW-1185">Reference proteome</keyword>
<gene>
    <name evidence="16" type="ORF">P73_3425</name>
</gene>
<evidence type="ECO:0000256" key="6">
    <source>
        <dbReference type="ARBA" id="ARBA00022840"/>
    </source>
</evidence>
<evidence type="ECO:0000256" key="2">
    <source>
        <dbReference type="ARBA" id="ARBA00022490"/>
    </source>
</evidence>
<evidence type="ECO:0000256" key="3">
    <source>
        <dbReference type="ARBA" id="ARBA00022741"/>
    </source>
</evidence>
<dbReference type="InterPro" id="IPR027417">
    <property type="entry name" value="P-loop_NTPase"/>
</dbReference>
<dbReference type="GO" id="GO:0005524">
    <property type="term" value="F:ATP binding"/>
    <property type="evidence" value="ECO:0007669"/>
    <property type="project" value="UniProtKB-KW"/>
</dbReference>
<evidence type="ECO:0000256" key="4">
    <source>
        <dbReference type="ARBA" id="ARBA00022801"/>
    </source>
</evidence>
<accession>A0A0B5E442</accession>
<dbReference type="PANTHER" id="PTHR47959">
    <property type="entry name" value="ATP-DEPENDENT RNA HELICASE RHLE-RELATED"/>
    <property type="match status" value="1"/>
</dbReference>
<feature type="domain" description="DEAD-box RNA helicase Q" evidence="15">
    <location>
        <begin position="2"/>
        <end position="30"/>
    </location>
</feature>
<dbReference type="RefSeq" id="WP_043870526.1">
    <property type="nucleotide sequence ID" value="NZ_CP004393.1"/>
</dbReference>
<evidence type="ECO:0000259" key="13">
    <source>
        <dbReference type="PROSITE" id="PS51192"/>
    </source>
</evidence>
<dbReference type="FunFam" id="3.40.50.300:FF:000108">
    <property type="entry name" value="ATP-dependent RNA helicase RhlE"/>
    <property type="match status" value="1"/>
</dbReference>
<sequence length="476" mass="52436">MTKFTDLNLDPKVLKAVTDAGYETPTPIQAGAIPPALQGRDVLGIAQTGTGKTASFVLPMITLLGRGRARARMPRSLVLAPTRELAAQVAENFDQYTKYMKLTKALLIGGVSFKEQEQLIDRGVDVLIATPGRLLDHFERGKLLLTGVQIMVVDEADRMLDMGFIPDIERIFSLTPFTRQTLFFSATMAPEIERITNTFLSAPEKVEVARQATASERIEQHVVMFKGSRRDRAASEKRALLRALIDAEGDKLRNGIIFCNRKTDVDIVAKSLAKYGYDAAPIHGDLDQSKRNATLEDFREGRLKILVASDVAARGLDVPSVTHVFNFDVPSHAEDYVHRIGRTGRAGRDGKAIMICEPRDEKNFVDVERLIDKEIPRLENPLGTAPSDAPAAEEESAEKPKRSRTRKRKTDRPEAEAEAPAPRAEAKDEPKAAPKSSESRSRSGGRGRRDDDGKVVGLGDHLPSFIALSFAERMTG</sequence>
<name>A0A0B5E442_9RHOB</name>
<feature type="compositionally biased region" description="Basic and acidic residues" evidence="12">
    <location>
        <begin position="424"/>
        <end position="454"/>
    </location>
</feature>
<keyword evidence="5 11" id="KW-0347">Helicase</keyword>
<dbReference type="GO" id="GO:0016787">
    <property type="term" value="F:hydrolase activity"/>
    <property type="evidence" value="ECO:0007669"/>
    <property type="project" value="UniProtKB-KW"/>
</dbReference>
<feature type="domain" description="Helicase C-terminal" evidence="14">
    <location>
        <begin position="244"/>
        <end position="386"/>
    </location>
</feature>
<evidence type="ECO:0000256" key="12">
    <source>
        <dbReference type="SAM" id="MobiDB-lite"/>
    </source>
</evidence>
<protein>
    <recommendedName>
        <fullName evidence="9">DEAD-box ATP-dependent RNA helicase RhpA</fullName>
        <ecNumber evidence="1">3.6.4.13</ecNumber>
    </recommendedName>
</protein>
<evidence type="ECO:0000256" key="10">
    <source>
        <dbReference type="PROSITE-ProRule" id="PRU00552"/>
    </source>
</evidence>
<dbReference type="Pfam" id="PF00270">
    <property type="entry name" value="DEAD"/>
    <property type="match status" value="1"/>
</dbReference>
<keyword evidence="6 11" id="KW-0067">ATP-binding</keyword>
<dbReference type="InterPro" id="IPR050079">
    <property type="entry name" value="DEAD_box_RNA_helicase"/>
</dbReference>
<feature type="region of interest" description="Disordered" evidence="12">
    <location>
        <begin position="376"/>
        <end position="476"/>
    </location>
</feature>
<dbReference type="GO" id="GO:0042255">
    <property type="term" value="P:ribosome assembly"/>
    <property type="evidence" value="ECO:0007669"/>
    <property type="project" value="UniProtKB-ARBA"/>
</dbReference>
<comment type="similarity">
    <text evidence="7 11">Belongs to the DEAD box helicase family.</text>
</comment>
<dbReference type="PROSITE" id="PS00039">
    <property type="entry name" value="DEAD_ATP_HELICASE"/>
    <property type="match status" value="1"/>
</dbReference>
<evidence type="ECO:0000256" key="11">
    <source>
        <dbReference type="RuleBase" id="RU000492"/>
    </source>
</evidence>
<dbReference type="GO" id="GO:0003724">
    <property type="term" value="F:RNA helicase activity"/>
    <property type="evidence" value="ECO:0007669"/>
    <property type="project" value="UniProtKB-EC"/>
</dbReference>
<dbReference type="PANTHER" id="PTHR47959:SF13">
    <property type="entry name" value="ATP-DEPENDENT RNA HELICASE RHLE"/>
    <property type="match status" value="1"/>
</dbReference>
<evidence type="ECO:0000256" key="7">
    <source>
        <dbReference type="ARBA" id="ARBA00038437"/>
    </source>
</evidence>
<evidence type="ECO:0000256" key="9">
    <source>
        <dbReference type="ARBA" id="ARBA00074363"/>
    </source>
</evidence>
<dbReference type="PROSITE" id="PS51192">
    <property type="entry name" value="HELICASE_ATP_BIND_1"/>
    <property type="match status" value="1"/>
</dbReference>
<dbReference type="PROSITE" id="PS51194">
    <property type="entry name" value="HELICASE_CTER"/>
    <property type="match status" value="1"/>
</dbReference>
<dbReference type="KEGG" id="cid:P73_3425"/>
<proteinExistence type="inferred from homology"/>
<organism evidence="16 17">
    <name type="scientific">Celeribacter indicus</name>
    <dbReference type="NCBI Taxonomy" id="1208324"/>
    <lineage>
        <taxon>Bacteria</taxon>
        <taxon>Pseudomonadati</taxon>
        <taxon>Pseudomonadota</taxon>
        <taxon>Alphaproteobacteria</taxon>
        <taxon>Rhodobacterales</taxon>
        <taxon>Roseobacteraceae</taxon>
        <taxon>Celeribacter</taxon>
    </lineage>
</organism>
<keyword evidence="4 11" id="KW-0378">Hydrolase</keyword>
<dbReference type="InterPro" id="IPR014014">
    <property type="entry name" value="RNA_helicase_DEAD_Q_motif"/>
</dbReference>
<evidence type="ECO:0000313" key="17">
    <source>
        <dbReference type="Proteomes" id="UP000031521"/>
    </source>
</evidence>
<dbReference type="CDD" id="cd18787">
    <property type="entry name" value="SF2_C_DEAD"/>
    <property type="match status" value="1"/>
</dbReference>
<keyword evidence="2" id="KW-0963">Cytoplasm</keyword>